<protein>
    <submittedName>
        <fullName evidence="1">Uncharacterized protein</fullName>
    </submittedName>
</protein>
<keyword evidence="2" id="KW-1185">Reference proteome</keyword>
<reference evidence="1 2" key="1">
    <citation type="submission" date="2024-02" db="EMBL/GenBank/DDBJ databases">
        <authorList>
            <person name="Chen Y."/>
            <person name="Shah S."/>
            <person name="Dougan E. K."/>
            <person name="Thang M."/>
            <person name="Chan C."/>
        </authorList>
    </citation>
    <scope>NUCLEOTIDE SEQUENCE [LARGE SCALE GENOMIC DNA]</scope>
</reference>
<name>A0ABP0NZ35_9DINO</name>
<accession>A0ABP0NZ35</accession>
<dbReference type="EMBL" id="CAXAMM010031224">
    <property type="protein sequence ID" value="CAK9067715.1"/>
    <property type="molecule type" value="Genomic_DNA"/>
</dbReference>
<sequence length="192" mass="21100">QGVKTNHVAAMADSIISVVPAERWSGLPHEVRILCLKESLLLHPSPAASLVVPWNTEWSNVSTSIGDLDVAVAIAAWRWFDTMKELLLAPKASAFLQELCARTRQGQQVPVPEALADMRPQLGELIRDGGPALLSIPALRATYAKFTTALCRLCCLRLDLDKPTADSSVTRSLRHFAAQRGAQLRETLRELR</sequence>
<dbReference type="Proteomes" id="UP001642464">
    <property type="component" value="Unassembled WGS sequence"/>
</dbReference>
<evidence type="ECO:0000313" key="2">
    <source>
        <dbReference type="Proteomes" id="UP001642464"/>
    </source>
</evidence>
<proteinExistence type="predicted"/>
<feature type="non-terminal residue" evidence="1">
    <location>
        <position position="192"/>
    </location>
</feature>
<gene>
    <name evidence="1" type="ORF">SCF082_LOCUS34224</name>
</gene>
<comment type="caution">
    <text evidence="1">The sequence shown here is derived from an EMBL/GenBank/DDBJ whole genome shotgun (WGS) entry which is preliminary data.</text>
</comment>
<organism evidence="1 2">
    <name type="scientific">Durusdinium trenchii</name>
    <dbReference type="NCBI Taxonomy" id="1381693"/>
    <lineage>
        <taxon>Eukaryota</taxon>
        <taxon>Sar</taxon>
        <taxon>Alveolata</taxon>
        <taxon>Dinophyceae</taxon>
        <taxon>Suessiales</taxon>
        <taxon>Symbiodiniaceae</taxon>
        <taxon>Durusdinium</taxon>
    </lineage>
</organism>
<feature type="non-terminal residue" evidence="1">
    <location>
        <position position="1"/>
    </location>
</feature>
<evidence type="ECO:0000313" key="1">
    <source>
        <dbReference type="EMBL" id="CAK9067715.1"/>
    </source>
</evidence>